<dbReference type="EMBL" id="CADCXU010031211">
    <property type="protein sequence ID" value="CAB0017333.1"/>
    <property type="molecule type" value="Genomic_DNA"/>
</dbReference>
<dbReference type="AlphaFoldDB" id="A0A6H5HH50"/>
<accession>A0A6H5HH50</accession>
<dbReference type="OrthoDB" id="6572480at2759"/>
<evidence type="ECO:0000313" key="2">
    <source>
        <dbReference type="Proteomes" id="UP000479000"/>
    </source>
</evidence>
<sequence length="262" mass="28680">MISQISATSTSFQQLSGTAGLAHAENSQINQQESIHFPISSPTQEKVNIGTSVGTVFHNFMTGQTPNPSASHQINVGLMSSGSHVGITEQNSAHSNTQVSQAGFETLEHTIDHHNTQNSEALNSTSVIEHPLALDTNHIASHSNVQHVETSHEINFSTSSNVFQHETTQTPSTSSLNSNQEPSIETISHHFVDGNQAQSLSVSGQINAGIVISESINDALDQGQQVEHQFKARRSIYAEFHEFTRKQIKEYETTFNKCCRFE</sequence>
<gene>
    <name evidence="1" type="ORF">NTEN_LOCUS21354</name>
</gene>
<dbReference type="Proteomes" id="UP000479000">
    <property type="component" value="Unassembled WGS sequence"/>
</dbReference>
<protein>
    <submittedName>
        <fullName evidence="1">Uncharacterized protein</fullName>
    </submittedName>
</protein>
<evidence type="ECO:0000313" key="1">
    <source>
        <dbReference type="EMBL" id="CAB0017333.1"/>
    </source>
</evidence>
<proteinExistence type="predicted"/>
<reference evidence="1 2" key="1">
    <citation type="submission" date="2020-02" db="EMBL/GenBank/DDBJ databases">
        <authorList>
            <person name="Ferguson B K."/>
        </authorList>
    </citation>
    <scope>NUCLEOTIDE SEQUENCE [LARGE SCALE GENOMIC DNA]</scope>
</reference>
<name>A0A6H5HH50_9HEMI</name>
<organism evidence="1 2">
    <name type="scientific">Nesidiocoris tenuis</name>
    <dbReference type="NCBI Taxonomy" id="355587"/>
    <lineage>
        <taxon>Eukaryota</taxon>
        <taxon>Metazoa</taxon>
        <taxon>Ecdysozoa</taxon>
        <taxon>Arthropoda</taxon>
        <taxon>Hexapoda</taxon>
        <taxon>Insecta</taxon>
        <taxon>Pterygota</taxon>
        <taxon>Neoptera</taxon>
        <taxon>Paraneoptera</taxon>
        <taxon>Hemiptera</taxon>
        <taxon>Heteroptera</taxon>
        <taxon>Panheteroptera</taxon>
        <taxon>Cimicomorpha</taxon>
        <taxon>Miridae</taxon>
        <taxon>Dicyphina</taxon>
        <taxon>Nesidiocoris</taxon>
    </lineage>
</organism>
<keyword evidence="2" id="KW-1185">Reference proteome</keyword>